<proteinExistence type="inferred from homology"/>
<evidence type="ECO:0000313" key="13">
    <source>
        <dbReference type="EMBL" id="RCW63803.1"/>
    </source>
</evidence>
<evidence type="ECO:0000256" key="12">
    <source>
        <dbReference type="SAM" id="Phobius"/>
    </source>
</evidence>
<evidence type="ECO:0000256" key="11">
    <source>
        <dbReference type="SAM" id="Coils"/>
    </source>
</evidence>
<evidence type="ECO:0000256" key="2">
    <source>
        <dbReference type="ARBA" id="ARBA00009765"/>
    </source>
</evidence>
<keyword evidence="8 12" id="KW-1133">Transmembrane helix</keyword>
<dbReference type="Pfam" id="PF01544">
    <property type="entry name" value="CorA"/>
    <property type="match status" value="1"/>
</dbReference>
<dbReference type="SUPFAM" id="SSF143865">
    <property type="entry name" value="CorA soluble domain-like"/>
    <property type="match status" value="1"/>
</dbReference>
<dbReference type="InterPro" id="IPR045863">
    <property type="entry name" value="CorA_TM1_TM2"/>
</dbReference>
<keyword evidence="14" id="KW-1185">Reference proteome</keyword>
<evidence type="ECO:0000256" key="3">
    <source>
        <dbReference type="ARBA" id="ARBA00022448"/>
    </source>
</evidence>
<dbReference type="GO" id="GO:0000287">
    <property type="term" value="F:magnesium ion binding"/>
    <property type="evidence" value="ECO:0007669"/>
    <property type="project" value="TreeGrafter"/>
</dbReference>
<evidence type="ECO:0000256" key="5">
    <source>
        <dbReference type="ARBA" id="ARBA00022519"/>
    </source>
</evidence>
<sequence>MQHDRLPDAMDSDLPIEPTRYGADAHGLVCGYRFETATAACPIGSDEAAQWLAGATDGGFVWLHFNLSHAGAERWLQRHAQLPESFYDTLHDDHRSTRLERDQAALIAVINDVQFDFAFESSDIATLWIGVDRRLVVTARQSPLRSIDRLRTAIRRGEPLRSTTELLEWLLRSQAEVLVDVVRGVTRRIDEVEDALLAGRLQHKRTRLGVLRRLLVRLQRLLAPEPAALFRLLQHPPTWMVERDVDELRQATEEFSVALRDMAALQERIKLLQEEIAEAVNERTSRSLFVLTVVTVLALPINILAGLFGMNVGGVPLAENTHGFWILVAVVIAFTAVAGWLAFRGHNDR</sequence>
<feature type="coiled-coil region" evidence="11">
    <location>
        <begin position="248"/>
        <end position="282"/>
    </location>
</feature>
<dbReference type="InterPro" id="IPR002523">
    <property type="entry name" value="MgTranspt_CorA/ZnTranspt_ZntB"/>
</dbReference>
<keyword evidence="9" id="KW-0406">Ion transport</keyword>
<evidence type="ECO:0000256" key="10">
    <source>
        <dbReference type="ARBA" id="ARBA00023136"/>
    </source>
</evidence>
<evidence type="ECO:0000256" key="1">
    <source>
        <dbReference type="ARBA" id="ARBA00004651"/>
    </source>
</evidence>
<dbReference type="GO" id="GO:0005886">
    <property type="term" value="C:plasma membrane"/>
    <property type="evidence" value="ECO:0007669"/>
    <property type="project" value="UniProtKB-SubCell"/>
</dbReference>
<dbReference type="CDD" id="cd12834">
    <property type="entry name" value="ZntB_u1"/>
    <property type="match status" value="1"/>
</dbReference>
<dbReference type="GO" id="GO:0015095">
    <property type="term" value="F:magnesium ion transmembrane transporter activity"/>
    <property type="evidence" value="ECO:0007669"/>
    <property type="project" value="TreeGrafter"/>
</dbReference>
<comment type="subcellular location">
    <subcellularLocation>
        <location evidence="1">Cell membrane</location>
        <topology evidence="1">Multi-pass membrane protein</topology>
    </subcellularLocation>
</comment>
<dbReference type="SUPFAM" id="SSF144083">
    <property type="entry name" value="Magnesium transport protein CorA, transmembrane region"/>
    <property type="match status" value="1"/>
</dbReference>
<dbReference type="InterPro" id="IPR045861">
    <property type="entry name" value="CorA_cytoplasmic_dom"/>
</dbReference>
<dbReference type="PANTHER" id="PTHR46494">
    <property type="entry name" value="CORA FAMILY METAL ION TRANSPORTER (EUROFUNG)"/>
    <property type="match status" value="1"/>
</dbReference>
<dbReference type="GO" id="GO:0050897">
    <property type="term" value="F:cobalt ion binding"/>
    <property type="evidence" value="ECO:0007669"/>
    <property type="project" value="TreeGrafter"/>
</dbReference>
<evidence type="ECO:0000256" key="6">
    <source>
        <dbReference type="ARBA" id="ARBA00022692"/>
    </source>
</evidence>
<dbReference type="Gene3D" id="3.30.460.20">
    <property type="entry name" value="CorA soluble domain-like"/>
    <property type="match status" value="1"/>
</dbReference>
<keyword evidence="3" id="KW-0813">Transport</keyword>
<reference evidence="13 14" key="1">
    <citation type="submission" date="2018-07" db="EMBL/GenBank/DDBJ databases">
        <title>Genomic Encyclopedia of Type Strains, Phase IV (KMG-IV): sequencing the most valuable type-strain genomes for metagenomic binning, comparative biology and taxonomic classification.</title>
        <authorList>
            <person name="Goeker M."/>
        </authorList>
    </citation>
    <scope>NUCLEOTIDE SEQUENCE [LARGE SCALE GENOMIC DNA]</scope>
    <source>
        <strain evidence="13 14">DSM 21634</strain>
    </source>
</reference>
<keyword evidence="4" id="KW-1003">Cell membrane</keyword>
<keyword evidence="10 12" id="KW-0472">Membrane</keyword>
<evidence type="ECO:0000256" key="9">
    <source>
        <dbReference type="ARBA" id="ARBA00023065"/>
    </source>
</evidence>
<keyword evidence="6 12" id="KW-0812">Transmembrane</keyword>
<organism evidence="13 14">
    <name type="scientific">Pseudorhodoferax soli</name>
    <dbReference type="NCBI Taxonomy" id="545864"/>
    <lineage>
        <taxon>Bacteria</taxon>
        <taxon>Pseudomonadati</taxon>
        <taxon>Pseudomonadota</taxon>
        <taxon>Betaproteobacteria</taxon>
        <taxon>Burkholderiales</taxon>
        <taxon>Comamonadaceae</taxon>
    </lineage>
</organism>
<keyword evidence="5" id="KW-0997">Cell inner membrane</keyword>
<dbReference type="AlphaFoldDB" id="A0A368X781"/>
<feature type="transmembrane region" description="Helical" evidence="12">
    <location>
        <begin position="322"/>
        <end position="343"/>
    </location>
</feature>
<dbReference type="EMBL" id="QPJK01000017">
    <property type="protein sequence ID" value="RCW63803.1"/>
    <property type="molecule type" value="Genomic_DNA"/>
</dbReference>
<evidence type="ECO:0000313" key="14">
    <source>
        <dbReference type="Proteomes" id="UP000252884"/>
    </source>
</evidence>
<keyword evidence="7" id="KW-0862">Zinc</keyword>
<dbReference type="GO" id="GO:0015087">
    <property type="term" value="F:cobalt ion transmembrane transporter activity"/>
    <property type="evidence" value="ECO:0007669"/>
    <property type="project" value="TreeGrafter"/>
</dbReference>
<evidence type="ECO:0000256" key="7">
    <source>
        <dbReference type="ARBA" id="ARBA00022833"/>
    </source>
</evidence>
<comment type="similarity">
    <text evidence="2">Belongs to the CorA metal ion transporter (MIT) (TC 1.A.35) family.</text>
</comment>
<evidence type="ECO:0000256" key="4">
    <source>
        <dbReference type="ARBA" id="ARBA00022475"/>
    </source>
</evidence>
<gene>
    <name evidence="13" type="ORF">DES41_11721</name>
</gene>
<accession>A0A368X781</accession>
<feature type="transmembrane region" description="Helical" evidence="12">
    <location>
        <begin position="288"/>
        <end position="310"/>
    </location>
</feature>
<keyword evidence="11" id="KW-0175">Coiled coil</keyword>
<evidence type="ECO:0000256" key="8">
    <source>
        <dbReference type="ARBA" id="ARBA00022989"/>
    </source>
</evidence>
<dbReference type="Proteomes" id="UP000252884">
    <property type="component" value="Unassembled WGS sequence"/>
</dbReference>
<dbReference type="PANTHER" id="PTHR46494:SF3">
    <property type="entry name" value="ZINC TRANSPORT PROTEIN ZNTB"/>
    <property type="match status" value="1"/>
</dbReference>
<name>A0A368X781_9BURK</name>
<comment type="caution">
    <text evidence="13">The sequence shown here is derived from an EMBL/GenBank/DDBJ whole genome shotgun (WGS) entry which is preliminary data.</text>
</comment>
<protein>
    <submittedName>
        <fullName evidence="13">Zinc transporter</fullName>
    </submittedName>
</protein>
<dbReference type="Gene3D" id="1.20.58.340">
    <property type="entry name" value="Magnesium transport protein CorA, transmembrane region"/>
    <property type="match status" value="2"/>
</dbReference>